<protein>
    <submittedName>
        <fullName evidence="2">Uncharacterized protein</fullName>
    </submittedName>
</protein>
<dbReference type="EMBL" id="LT838272">
    <property type="protein sequence ID" value="SMB97822.1"/>
    <property type="molecule type" value="Genomic_DNA"/>
</dbReference>
<keyword evidence="3" id="KW-1185">Reference proteome</keyword>
<reference evidence="2 3" key="1">
    <citation type="submission" date="2017-04" db="EMBL/GenBank/DDBJ databases">
        <authorList>
            <person name="Afonso C.L."/>
            <person name="Miller P.J."/>
            <person name="Scott M.A."/>
            <person name="Spackman E."/>
            <person name="Goraichik I."/>
            <person name="Dimitrov K.M."/>
            <person name="Suarez D.L."/>
            <person name="Swayne D.E."/>
        </authorList>
    </citation>
    <scope>NUCLEOTIDE SEQUENCE [LARGE SCALE GENOMIC DNA]</scope>
    <source>
        <strain evidence="2 3">ToBE</strain>
    </source>
</reference>
<sequence length="130" mass="15233">MQAAAEKLEEVEGIVLFLATRGIDLRGFPPEVLRQNAVPIIILHRSFEACQKCQRFEDCGLWSRGWVPVYDPEASRIYGWPYFRWRMCCYRREWEEIQGKKQKAGTAQKKVRLSDLGTEVSPEDIPEEWL</sequence>
<evidence type="ECO:0000313" key="3">
    <source>
        <dbReference type="Proteomes" id="UP000192569"/>
    </source>
</evidence>
<proteinExistence type="predicted"/>
<dbReference type="AlphaFoldDB" id="A0A1W1VWS3"/>
<name>A0A1W1VWS3_9FIRM</name>
<feature type="compositionally biased region" description="Acidic residues" evidence="1">
    <location>
        <begin position="121"/>
        <end position="130"/>
    </location>
</feature>
<dbReference type="STRING" id="698762.SAMN00808754_1965"/>
<evidence type="ECO:0000256" key="1">
    <source>
        <dbReference type="SAM" id="MobiDB-lite"/>
    </source>
</evidence>
<gene>
    <name evidence="2" type="ORF">SAMN00808754_1965</name>
</gene>
<accession>A0A1W1VWS3</accession>
<dbReference type="RefSeq" id="WP_084665547.1">
    <property type="nucleotide sequence ID" value="NZ_LT838272.1"/>
</dbReference>
<organism evidence="2 3">
    <name type="scientific">Thermanaeromonas toyohensis ToBE</name>
    <dbReference type="NCBI Taxonomy" id="698762"/>
    <lineage>
        <taxon>Bacteria</taxon>
        <taxon>Bacillati</taxon>
        <taxon>Bacillota</taxon>
        <taxon>Clostridia</taxon>
        <taxon>Neomoorellales</taxon>
        <taxon>Neomoorellaceae</taxon>
        <taxon>Thermanaeromonas</taxon>
    </lineage>
</organism>
<feature type="region of interest" description="Disordered" evidence="1">
    <location>
        <begin position="100"/>
        <end position="130"/>
    </location>
</feature>
<dbReference type="Proteomes" id="UP000192569">
    <property type="component" value="Chromosome I"/>
</dbReference>
<evidence type="ECO:0000313" key="2">
    <source>
        <dbReference type="EMBL" id="SMB97822.1"/>
    </source>
</evidence>